<dbReference type="InterPro" id="IPR013974">
    <property type="entry name" value="SAF"/>
</dbReference>
<dbReference type="InterPro" id="IPR031571">
    <property type="entry name" value="RcpC_dom"/>
</dbReference>
<feature type="domain" description="SAF" evidence="1">
    <location>
        <begin position="50"/>
        <end position="112"/>
    </location>
</feature>
<dbReference type="Gene3D" id="3.90.1210.10">
    <property type="entry name" value="Antifreeze-like/N-acetylneuraminic acid synthase C-terminal domain"/>
    <property type="match status" value="1"/>
</dbReference>
<evidence type="ECO:0000313" key="2">
    <source>
        <dbReference type="EMBL" id="GAA4698031.1"/>
    </source>
</evidence>
<gene>
    <name evidence="2" type="ORF">GCM10025781_15210</name>
</gene>
<evidence type="ECO:0000313" key="3">
    <source>
        <dbReference type="Proteomes" id="UP001501446"/>
    </source>
</evidence>
<name>A0ABP8X190_9MICC</name>
<proteinExistence type="predicted"/>
<comment type="caution">
    <text evidence="2">The sequence shown here is derived from an EMBL/GenBank/DDBJ whole genome shotgun (WGS) entry which is preliminary data.</text>
</comment>
<protein>
    <recommendedName>
        <fullName evidence="1">SAF domain-containing protein</fullName>
    </recommendedName>
</protein>
<evidence type="ECO:0000259" key="1">
    <source>
        <dbReference type="SMART" id="SM00858"/>
    </source>
</evidence>
<sequence length="224" mass="23005">MSPRARARYPLSLRFRTAVNRRHRLVAAALCAVALTLLILRFAPPSAQTSPVLTVVNPIPAGQALTSSDLNVRDVPTDWVPDGALTDPALVTGQPATVALTPGQVLTESAVLGPGLLKGQAEGTTAASIRVSDPAVLRHIRPGDSVDVVHQPDSAEHDTLKTVAESVTVLWSAPADAGQDSSPLSVSGTDTDLGLVVLAAPRDIASGLAALDGSGRTSLVLVAD</sequence>
<dbReference type="Pfam" id="PF08666">
    <property type="entry name" value="SAF"/>
    <property type="match status" value="1"/>
</dbReference>
<dbReference type="RefSeq" id="WP_345311089.1">
    <property type="nucleotide sequence ID" value="NZ_BAABLN010000017.1"/>
</dbReference>
<accession>A0ABP8X190</accession>
<organism evidence="2 3">
    <name type="scientific">Kocuria gwangalliensis</name>
    <dbReference type="NCBI Taxonomy" id="501592"/>
    <lineage>
        <taxon>Bacteria</taxon>
        <taxon>Bacillati</taxon>
        <taxon>Actinomycetota</taxon>
        <taxon>Actinomycetes</taxon>
        <taxon>Micrococcales</taxon>
        <taxon>Micrococcaceae</taxon>
        <taxon>Kocuria</taxon>
    </lineage>
</organism>
<dbReference type="EMBL" id="BAABLN010000017">
    <property type="protein sequence ID" value="GAA4698031.1"/>
    <property type="molecule type" value="Genomic_DNA"/>
</dbReference>
<dbReference type="SMART" id="SM00858">
    <property type="entry name" value="SAF"/>
    <property type="match status" value="1"/>
</dbReference>
<dbReference type="CDD" id="cd11614">
    <property type="entry name" value="SAF_CpaB_FlgA_like"/>
    <property type="match status" value="1"/>
</dbReference>
<dbReference type="Pfam" id="PF16976">
    <property type="entry name" value="RcpC"/>
    <property type="match status" value="1"/>
</dbReference>
<keyword evidence="3" id="KW-1185">Reference proteome</keyword>
<dbReference type="Proteomes" id="UP001501446">
    <property type="component" value="Unassembled WGS sequence"/>
</dbReference>
<reference evidence="3" key="1">
    <citation type="journal article" date="2019" name="Int. J. Syst. Evol. Microbiol.">
        <title>The Global Catalogue of Microorganisms (GCM) 10K type strain sequencing project: providing services to taxonomists for standard genome sequencing and annotation.</title>
        <authorList>
            <consortium name="The Broad Institute Genomics Platform"/>
            <consortium name="The Broad Institute Genome Sequencing Center for Infectious Disease"/>
            <person name="Wu L."/>
            <person name="Ma J."/>
        </authorList>
    </citation>
    <scope>NUCLEOTIDE SEQUENCE [LARGE SCALE GENOMIC DNA]</scope>
    <source>
        <strain evidence="3">JCM 18958</strain>
    </source>
</reference>